<organism evidence="2 3">
    <name type="scientific">Pseudomonas syringae pv. coriandricola</name>
    <dbReference type="NCBI Taxonomy" id="264453"/>
    <lineage>
        <taxon>Bacteria</taxon>
        <taxon>Pseudomonadati</taxon>
        <taxon>Pseudomonadota</taxon>
        <taxon>Gammaproteobacteria</taxon>
        <taxon>Pseudomonadales</taxon>
        <taxon>Pseudomonadaceae</taxon>
        <taxon>Pseudomonas</taxon>
    </lineage>
</organism>
<proteinExistence type="predicted"/>
<dbReference type="Proteomes" id="UP000271468">
    <property type="component" value="Unassembled WGS sequence"/>
</dbReference>
<feature type="region of interest" description="Disordered" evidence="1">
    <location>
        <begin position="1"/>
        <end position="35"/>
    </location>
</feature>
<gene>
    <name evidence="2" type="ORF">ALQ65_02232</name>
</gene>
<evidence type="ECO:0000256" key="1">
    <source>
        <dbReference type="SAM" id="MobiDB-lite"/>
    </source>
</evidence>
<evidence type="ECO:0000313" key="2">
    <source>
        <dbReference type="EMBL" id="RMN07210.1"/>
    </source>
</evidence>
<dbReference type="AlphaFoldDB" id="A0A3M3J8T4"/>
<name>A0A3M3J8T4_9PSED</name>
<protein>
    <submittedName>
        <fullName evidence="2">Uncharacterized protein</fullName>
    </submittedName>
</protein>
<sequence length="114" mass="12623">MRIQPQTHARVTLSPKEALAMPEEQQPKTAHWPDGDTMTAHCPNCETPATVDIVNVKAWETTWRPVDCDNCFAEFELSADGSTALLLGPAEQSTARGRELLSKIFVFDPNEDTP</sequence>
<comment type="caution">
    <text evidence="2">The sequence shown here is derived from an EMBL/GenBank/DDBJ whole genome shotgun (WGS) entry which is preliminary data.</text>
</comment>
<evidence type="ECO:0000313" key="3">
    <source>
        <dbReference type="Proteomes" id="UP000271468"/>
    </source>
</evidence>
<accession>A0A3M3J8T4</accession>
<dbReference type="EMBL" id="RBOV01000377">
    <property type="protein sequence ID" value="RMN07210.1"/>
    <property type="molecule type" value="Genomic_DNA"/>
</dbReference>
<reference evidence="2 3" key="1">
    <citation type="submission" date="2018-08" db="EMBL/GenBank/DDBJ databases">
        <title>Recombination of ecologically and evolutionarily significant loci maintains genetic cohesion in the Pseudomonas syringae species complex.</title>
        <authorList>
            <person name="Dillon M."/>
            <person name="Thakur S."/>
            <person name="Almeida R.N.D."/>
            <person name="Weir B.S."/>
            <person name="Guttman D.S."/>
        </authorList>
    </citation>
    <scope>NUCLEOTIDE SEQUENCE [LARGE SCALE GENOMIC DNA]</scope>
    <source>
        <strain evidence="2 3">ICMP 12341</strain>
    </source>
</reference>